<protein>
    <submittedName>
        <fullName evidence="2">Uncharacterized protein</fullName>
    </submittedName>
</protein>
<accession>A0A6J7X502</accession>
<reference evidence="2" key="1">
    <citation type="submission" date="2020-05" db="EMBL/GenBank/DDBJ databases">
        <authorList>
            <person name="Chiriac C."/>
            <person name="Salcher M."/>
            <person name="Ghai R."/>
            <person name="Kavagutti S V."/>
        </authorList>
    </citation>
    <scope>NUCLEOTIDE SEQUENCE</scope>
</reference>
<proteinExistence type="predicted"/>
<sequence length="36" mass="3861">MIQVLSISIFLAGIVIGVILGVMIGMLISMDWCGHE</sequence>
<feature type="transmembrane region" description="Helical" evidence="1">
    <location>
        <begin position="7"/>
        <end position="28"/>
    </location>
</feature>
<gene>
    <name evidence="2" type="ORF">UFOVP382_34</name>
</gene>
<name>A0A6J7X502_9CAUD</name>
<keyword evidence="1" id="KW-1133">Transmembrane helix</keyword>
<organism evidence="2">
    <name type="scientific">uncultured Caudovirales phage</name>
    <dbReference type="NCBI Taxonomy" id="2100421"/>
    <lineage>
        <taxon>Viruses</taxon>
        <taxon>Duplodnaviria</taxon>
        <taxon>Heunggongvirae</taxon>
        <taxon>Uroviricota</taxon>
        <taxon>Caudoviricetes</taxon>
        <taxon>Peduoviridae</taxon>
        <taxon>Maltschvirus</taxon>
        <taxon>Maltschvirus maltsch</taxon>
    </lineage>
</organism>
<dbReference type="EMBL" id="LR798319">
    <property type="protein sequence ID" value="CAB5223364.1"/>
    <property type="molecule type" value="Genomic_DNA"/>
</dbReference>
<evidence type="ECO:0000313" key="2">
    <source>
        <dbReference type="EMBL" id="CAB5223364.1"/>
    </source>
</evidence>
<evidence type="ECO:0000256" key="1">
    <source>
        <dbReference type="SAM" id="Phobius"/>
    </source>
</evidence>
<keyword evidence="1" id="KW-0472">Membrane</keyword>
<keyword evidence="1" id="KW-0812">Transmembrane</keyword>